<dbReference type="GO" id="GO:0005783">
    <property type="term" value="C:endoplasmic reticulum"/>
    <property type="evidence" value="ECO:0007669"/>
    <property type="project" value="TreeGrafter"/>
</dbReference>
<protein>
    <recommendedName>
        <fullName evidence="2">Ubiquitin-like domain-containing protein</fullName>
    </recommendedName>
</protein>
<dbReference type="Pfam" id="PF13373">
    <property type="entry name" value="Dsc3_C"/>
    <property type="match status" value="1"/>
</dbReference>
<dbReference type="Pfam" id="PF10302">
    <property type="entry name" value="Dsc3_N"/>
    <property type="match status" value="1"/>
</dbReference>
<evidence type="ECO:0000259" key="2">
    <source>
        <dbReference type="PROSITE" id="PS50053"/>
    </source>
</evidence>
<dbReference type="PROSITE" id="PS50053">
    <property type="entry name" value="UBIQUITIN_2"/>
    <property type="match status" value="1"/>
</dbReference>
<dbReference type="InterPro" id="IPR025390">
    <property type="entry name" value="Dsc3_C"/>
</dbReference>
<sequence length="252" mass="27271">MALHAPKGALDAAWPIRLRIRFNDTQPDLYLATTADASVNQVKNEISVLRPPLASKQLRLIFSGQLLRPDTQLIDYPSLRSQINQKAQSAAPPPASTPATVPGGPISDAPEPADLPAESTTQQDSASNHNRPVGFDRLREAGFSEQDIANFRQQFHLFQGTNANAETWMDDGGQNAAVDGVNGESYNQLFNGLIVGFFLGMLSALWYRENMSPQHKAGSEASQGVLPLMGLVLDTGGAVRREFKCSVLMNVG</sequence>
<evidence type="ECO:0000313" key="3">
    <source>
        <dbReference type="EMBL" id="RKP37653.1"/>
    </source>
</evidence>
<dbReference type="EMBL" id="ML002464">
    <property type="protein sequence ID" value="RKP37653.1"/>
    <property type="molecule type" value="Genomic_DNA"/>
</dbReference>
<name>A0A4P9ZVP0_9FUNG</name>
<proteinExistence type="predicted"/>
<dbReference type="InterPro" id="IPR029071">
    <property type="entry name" value="Ubiquitin-like_domsf"/>
</dbReference>
<dbReference type="GO" id="GO:0044695">
    <property type="term" value="C:Dsc E3 ubiquitin ligase complex"/>
    <property type="evidence" value="ECO:0007669"/>
    <property type="project" value="InterPro"/>
</dbReference>
<reference evidence="4" key="1">
    <citation type="journal article" date="2018" name="Nat. Microbiol.">
        <title>Leveraging single-cell genomics to expand the fungal tree of life.</title>
        <authorList>
            <person name="Ahrendt S.R."/>
            <person name="Quandt C.A."/>
            <person name="Ciobanu D."/>
            <person name="Clum A."/>
            <person name="Salamov A."/>
            <person name="Andreopoulos B."/>
            <person name="Cheng J.F."/>
            <person name="Woyke T."/>
            <person name="Pelin A."/>
            <person name="Henrissat B."/>
            <person name="Reynolds N.K."/>
            <person name="Benny G.L."/>
            <person name="Smith M.E."/>
            <person name="James T.Y."/>
            <person name="Grigoriev I.V."/>
        </authorList>
    </citation>
    <scope>NUCLEOTIDE SEQUENCE [LARGE SCALE GENOMIC DNA]</scope>
    <source>
        <strain evidence="4">RSA 468</strain>
    </source>
</reference>
<feature type="compositionally biased region" description="Polar residues" evidence="1">
    <location>
        <begin position="118"/>
        <end position="130"/>
    </location>
</feature>
<dbReference type="Gene3D" id="3.10.20.90">
    <property type="entry name" value="Phosphatidylinositol 3-kinase Catalytic Subunit, Chain A, domain 1"/>
    <property type="match status" value="1"/>
</dbReference>
<gene>
    <name evidence="3" type="ORF">BJ085DRAFT_31928</name>
</gene>
<accession>A0A4P9ZVP0</accession>
<dbReference type="PANTHER" id="PTHR28049">
    <property type="entry name" value="TRANSMEMBRANE PROTEIN YOR223W"/>
    <property type="match status" value="1"/>
</dbReference>
<organism evidence="3 4">
    <name type="scientific">Dimargaris cristalligena</name>
    <dbReference type="NCBI Taxonomy" id="215637"/>
    <lineage>
        <taxon>Eukaryota</taxon>
        <taxon>Fungi</taxon>
        <taxon>Fungi incertae sedis</taxon>
        <taxon>Zoopagomycota</taxon>
        <taxon>Kickxellomycotina</taxon>
        <taxon>Dimargaritomycetes</taxon>
        <taxon>Dimargaritales</taxon>
        <taxon>Dimargaritaceae</taxon>
        <taxon>Dimargaris</taxon>
    </lineage>
</organism>
<feature type="region of interest" description="Disordered" evidence="1">
    <location>
        <begin position="84"/>
        <end position="133"/>
    </location>
</feature>
<dbReference type="Proteomes" id="UP000268162">
    <property type="component" value="Unassembled WGS sequence"/>
</dbReference>
<feature type="domain" description="Ubiquitin-like" evidence="2">
    <location>
        <begin position="16"/>
        <end position="76"/>
    </location>
</feature>
<evidence type="ECO:0000256" key="1">
    <source>
        <dbReference type="SAM" id="MobiDB-lite"/>
    </source>
</evidence>
<dbReference type="InterPro" id="IPR019413">
    <property type="entry name" value="Dsc3_ub-like_dom"/>
</dbReference>
<dbReference type="PANTHER" id="PTHR28049:SF1">
    <property type="entry name" value="DSC E3 UBIQUITIN LIGASE COMPLEX SUBUNIT 3"/>
    <property type="match status" value="1"/>
</dbReference>
<keyword evidence="4" id="KW-1185">Reference proteome</keyword>
<dbReference type="InterPro" id="IPR000626">
    <property type="entry name" value="Ubiquitin-like_dom"/>
</dbReference>
<dbReference type="InterPro" id="IPR045226">
    <property type="entry name" value="Dsc3"/>
</dbReference>
<evidence type="ECO:0000313" key="4">
    <source>
        <dbReference type="Proteomes" id="UP000268162"/>
    </source>
</evidence>
<dbReference type="SUPFAM" id="SSF54236">
    <property type="entry name" value="Ubiquitin-like"/>
    <property type="match status" value="1"/>
</dbReference>
<dbReference type="AlphaFoldDB" id="A0A4P9ZVP0"/>